<reference evidence="1" key="1">
    <citation type="journal article" date="2021" name="Proc. Natl. Acad. Sci. U.S.A.">
        <title>A Catalog of Tens of Thousands of Viruses from Human Metagenomes Reveals Hidden Associations with Chronic Diseases.</title>
        <authorList>
            <person name="Tisza M.J."/>
            <person name="Buck C.B."/>
        </authorList>
    </citation>
    <scope>NUCLEOTIDE SEQUENCE</scope>
    <source>
        <strain evidence="1">CtZhz2</strain>
    </source>
</reference>
<name>A0A8S5U8R5_9CAUD</name>
<protein>
    <submittedName>
        <fullName evidence="1">Uncharacterized protein</fullName>
    </submittedName>
</protein>
<dbReference type="EMBL" id="BK016038">
    <property type="protein sequence ID" value="DAF90848.1"/>
    <property type="molecule type" value="Genomic_DNA"/>
</dbReference>
<organism evidence="1">
    <name type="scientific">Myoviridae sp. ctZhz2</name>
    <dbReference type="NCBI Taxonomy" id="2825129"/>
    <lineage>
        <taxon>Viruses</taxon>
        <taxon>Duplodnaviria</taxon>
        <taxon>Heunggongvirae</taxon>
        <taxon>Uroviricota</taxon>
        <taxon>Caudoviricetes</taxon>
    </lineage>
</organism>
<evidence type="ECO:0000313" key="1">
    <source>
        <dbReference type="EMBL" id="DAF90848.1"/>
    </source>
</evidence>
<sequence>MADYDFPKTAEPPHLASLAQSYAVDQREAELRDLFIKVFRSTLSTRAFDVILSGCAHLGSFDSVRKAINADGLTILQGDREEYATRYLYRAWQARDVNGRGLHFLRTYLQLLYPNQCRVAQLWQAKDKPYTTDMHSPLEITNGGAAWVPDPEKYWLTSRLEIALDLSVENRTITTLANIFRSIVPARLVPQFRFWLRFEAQVDITAHYFLYLNKHSVGRLHYGTRVITRRPEAMWKLGRRGQKDNPKLGGTQRVFVSADWNKDVEVLYKRIPKIGEPGRKLDGTWKIPCSPRIHARFEMSVTR</sequence>
<proteinExistence type="predicted"/>
<accession>A0A8S5U8R5</accession>